<dbReference type="Proteomes" id="UP001177021">
    <property type="component" value="Unassembled WGS sequence"/>
</dbReference>
<name>A0ACB0IW63_TRIPR</name>
<dbReference type="EMBL" id="CASHSV030000002">
    <property type="protein sequence ID" value="CAJ2635952.1"/>
    <property type="molecule type" value="Genomic_DNA"/>
</dbReference>
<gene>
    <name evidence="1" type="ORF">MILVUS5_LOCUS6534</name>
</gene>
<organism evidence="1 2">
    <name type="scientific">Trifolium pratense</name>
    <name type="common">Red clover</name>
    <dbReference type="NCBI Taxonomy" id="57577"/>
    <lineage>
        <taxon>Eukaryota</taxon>
        <taxon>Viridiplantae</taxon>
        <taxon>Streptophyta</taxon>
        <taxon>Embryophyta</taxon>
        <taxon>Tracheophyta</taxon>
        <taxon>Spermatophyta</taxon>
        <taxon>Magnoliopsida</taxon>
        <taxon>eudicotyledons</taxon>
        <taxon>Gunneridae</taxon>
        <taxon>Pentapetalae</taxon>
        <taxon>rosids</taxon>
        <taxon>fabids</taxon>
        <taxon>Fabales</taxon>
        <taxon>Fabaceae</taxon>
        <taxon>Papilionoideae</taxon>
        <taxon>50 kb inversion clade</taxon>
        <taxon>NPAAA clade</taxon>
        <taxon>Hologalegina</taxon>
        <taxon>IRL clade</taxon>
        <taxon>Trifolieae</taxon>
        <taxon>Trifolium</taxon>
    </lineage>
</organism>
<evidence type="ECO:0000313" key="2">
    <source>
        <dbReference type="Proteomes" id="UP001177021"/>
    </source>
</evidence>
<protein>
    <submittedName>
        <fullName evidence="1">Uncharacterized protein</fullName>
    </submittedName>
</protein>
<reference evidence="1" key="1">
    <citation type="submission" date="2023-10" db="EMBL/GenBank/DDBJ databases">
        <authorList>
            <person name="Rodriguez Cubillos JULIANA M."/>
            <person name="De Vega J."/>
        </authorList>
    </citation>
    <scope>NUCLEOTIDE SEQUENCE</scope>
</reference>
<accession>A0ACB0IW63</accession>
<keyword evidence="2" id="KW-1185">Reference proteome</keyword>
<sequence length="252" mass="27912">MSIEIIDLTNTPDTPPSKPISSSNASMILNFGPVSANPNLHQHIHHHQHQTTLLVPVAPTHTNETPQIATGWPQPGVFHSRVTTVLKPLPEPNTSQLSSEIRLGVRWSQLEHDLFLMGLIEYGKGRWSKIAKHFVCSKTPQQVQNYAASFFKHLPPAYVHGFKRRKQIANPNNSFSKRNRNSSNYSIPNMIPTKQALTLLPATAPYHQVGKYYGGEASTSMMNDGASTSMTIMPNATSTNGKIDLELRLALC</sequence>
<comment type="caution">
    <text evidence="1">The sequence shown here is derived from an EMBL/GenBank/DDBJ whole genome shotgun (WGS) entry which is preliminary data.</text>
</comment>
<proteinExistence type="predicted"/>
<evidence type="ECO:0000313" key="1">
    <source>
        <dbReference type="EMBL" id="CAJ2635952.1"/>
    </source>
</evidence>